<evidence type="ECO:0000259" key="1">
    <source>
        <dbReference type="Pfam" id="PF07727"/>
    </source>
</evidence>
<protein>
    <recommendedName>
        <fullName evidence="1">Reverse transcriptase Ty1/copia-type domain-containing protein</fullName>
    </recommendedName>
</protein>
<proteinExistence type="predicted"/>
<dbReference type="Proteomes" id="UP001188597">
    <property type="component" value="Unassembled WGS sequence"/>
</dbReference>
<organism evidence="2 3">
    <name type="scientific">Escallonia herrerae</name>
    <dbReference type="NCBI Taxonomy" id="1293975"/>
    <lineage>
        <taxon>Eukaryota</taxon>
        <taxon>Viridiplantae</taxon>
        <taxon>Streptophyta</taxon>
        <taxon>Embryophyta</taxon>
        <taxon>Tracheophyta</taxon>
        <taxon>Spermatophyta</taxon>
        <taxon>Magnoliopsida</taxon>
        <taxon>eudicotyledons</taxon>
        <taxon>Gunneridae</taxon>
        <taxon>Pentapetalae</taxon>
        <taxon>asterids</taxon>
        <taxon>campanulids</taxon>
        <taxon>Escalloniales</taxon>
        <taxon>Escalloniaceae</taxon>
        <taxon>Escallonia</taxon>
    </lineage>
</organism>
<name>A0AA88X2J9_9ASTE</name>
<evidence type="ECO:0000313" key="2">
    <source>
        <dbReference type="EMBL" id="KAK3038426.1"/>
    </source>
</evidence>
<comment type="caution">
    <text evidence="2">The sequence shown here is derived from an EMBL/GenBank/DDBJ whole genome shotgun (WGS) entry which is preliminary data.</text>
</comment>
<evidence type="ECO:0000313" key="3">
    <source>
        <dbReference type="Proteomes" id="UP001188597"/>
    </source>
</evidence>
<feature type="domain" description="Reverse transcriptase Ty1/copia-type" evidence="1">
    <location>
        <begin position="1"/>
        <end position="39"/>
    </location>
</feature>
<dbReference type="InterPro" id="IPR013103">
    <property type="entry name" value="RVT_2"/>
</dbReference>
<gene>
    <name evidence="2" type="ORF">RJ639_030592</name>
</gene>
<sequence length="67" mass="7704">MDVKIAFLNRDINEEIYMVQPEGFVARDQKRKVEQFKTSCSLVTSKSNSSHYGRFKATGYHPDAVSF</sequence>
<keyword evidence="3" id="KW-1185">Reference proteome</keyword>
<dbReference type="AlphaFoldDB" id="A0AA88X2J9"/>
<accession>A0AA88X2J9</accession>
<reference evidence="2" key="1">
    <citation type="submission" date="2022-12" db="EMBL/GenBank/DDBJ databases">
        <title>Draft genome assemblies for two species of Escallonia (Escalloniales).</title>
        <authorList>
            <person name="Chanderbali A."/>
            <person name="Dervinis C."/>
            <person name="Anghel I."/>
            <person name="Soltis D."/>
            <person name="Soltis P."/>
            <person name="Zapata F."/>
        </authorList>
    </citation>
    <scope>NUCLEOTIDE SEQUENCE</scope>
    <source>
        <strain evidence="2">UCBG64.0493</strain>
        <tissue evidence="2">Leaf</tissue>
    </source>
</reference>
<dbReference type="EMBL" id="JAVXUP010000096">
    <property type="protein sequence ID" value="KAK3038426.1"/>
    <property type="molecule type" value="Genomic_DNA"/>
</dbReference>
<dbReference type="Pfam" id="PF07727">
    <property type="entry name" value="RVT_2"/>
    <property type="match status" value="1"/>
</dbReference>